<dbReference type="GO" id="GO:0030170">
    <property type="term" value="F:pyridoxal phosphate binding"/>
    <property type="evidence" value="ECO:0007669"/>
    <property type="project" value="InterPro"/>
</dbReference>
<dbReference type="GO" id="GO:0008483">
    <property type="term" value="F:transaminase activity"/>
    <property type="evidence" value="ECO:0007669"/>
    <property type="project" value="InterPro"/>
</dbReference>
<reference evidence="4 5" key="1">
    <citation type="submission" date="2015-03" db="EMBL/GenBank/DDBJ databases">
        <authorList>
            <person name="Radwan O."/>
            <person name="Al-Naeli F.A."/>
            <person name="Rendon G.A."/>
            <person name="Fields C."/>
        </authorList>
    </citation>
    <scope>NUCLEOTIDE SEQUENCE [LARGE SCALE GENOMIC DNA]</scope>
    <source>
        <strain evidence="4">CR-DP1</strain>
    </source>
</reference>
<evidence type="ECO:0000313" key="5">
    <source>
        <dbReference type="Proteomes" id="UP000033483"/>
    </source>
</evidence>
<dbReference type="InterPro" id="IPR015421">
    <property type="entry name" value="PyrdxlP-dep_Trfase_major"/>
</dbReference>
<comment type="cofactor">
    <cofactor evidence="1">
        <name>pyridoxal 5'-phosphate</name>
        <dbReference type="ChEBI" id="CHEBI:597326"/>
    </cofactor>
</comment>
<dbReference type="EMBL" id="LAEV01002213">
    <property type="protein sequence ID" value="KKA26363.1"/>
    <property type="molecule type" value="Genomic_DNA"/>
</dbReference>
<accession>A0A0F4Z937</accession>
<sequence>MQMDVAAAYQAAERRYVDANPSSAALYAAATASLPGGNTRTALYFAPFPLYMSSARGCTLTSTDARTYIDLLGEYSAGLYGHTHPRLQAEIAATAANGLSFGAQHGAEAELARLLAARMAGLQRVRFTNSGTEATMMALATAKIHTGRAAVLVFRGGYHGGGFVFGGSATPHRINVPHDYVVGTYNDVAGVERVFAERAGTIAAVLVEPVMGSGGGVCATAEFLGALRRLTAADGSLLVFDEVMTSRLFGGGGVQTELGITPDLTVLGKYIGGGFSFGAFGGRADVMDMYDPRRAGAVPHAGTFNNNVMTMRVGACGLREVFTAERARQLHTFGESVRRQLNAAAATTLMKVLGCGSIMVVHFTRTAMEQIRAPQDWADEDVRLLDLLHLEMLEEGFYMARRGFISLSLEIGQKEADEFVAAISRFLKRHKDLVAL</sequence>
<dbReference type="InterPro" id="IPR005814">
    <property type="entry name" value="Aminotrans_3"/>
</dbReference>
<evidence type="ECO:0008006" key="6">
    <source>
        <dbReference type="Google" id="ProtNLM"/>
    </source>
</evidence>
<keyword evidence="2 3" id="KW-0663">Pyridoxal phosphate</keyword>
<comment type="caution">
    <text evidence="4">The sequence shown here is derived from an EMBL/GenBank/DDBJ whole genome shotgun (WGS) entry which is preliminary data.</text>
</comment>
<dbReference type="PANTHER" id="PTHR43713:SF3">
    <property type="entry name" value="GLUTAMATE-1-SEMIALDEHYDE 2,1-AMINOMUTASE 1, CHLOROPLASTIC-RELATED"/>
    <property type="match status" value="1"/>
</dbReference>
<dbReference type="Pfam" id="PF00202">
    <property type="entry name" value="Aminotran_3"/>
    <property type="match status" value="1"/>
</dbReference>
<proteinExistence type="inferred from homology"/>
<dbReference type="InterPro" id="IPR015424">
    <property type="entry name" value="PyrdxlP-dep_Trfase"/>
</dbReference>
<dbReference type="InterPro" id="IPR015422">
    <property type="entry name" value="PyrdxlP-dep_Trfase_small"/>
</dbReference>
<dbReference type="Gene3D" id="3.40.640.10">
    <property type="entry name" value="Type I PLP-dependent aspartate aminotransferase-like (Major domain)"/>
    <property type="match status" value="1"/>
</dbReference>
<gene>
    <name evidence="4" type="ORF">TD95_003834</name>
</gene>
<evidence type="ECO:0000256" key="1">
    <source>
        <dbReference type="ARBA" id="ARBA00001933"/>
    </source>
</evidence>
<evidence type="ECO:0000313" key="4">
    <source>
        <dbReference type="EMBL" id="KKA26363.1"/>
    </source>
</evidence>
<keyword evidence="5" id="KW-1185">Reference proteome</keyword>
<dbReference type="Gene3D" id="3.90.1150.10">
    <property type="entry name" value="Aspartate Aminotransferase, domain 1"/>
    <property type="match status" value="1"/>
</dbReference>
<dbReference type="Proteomes" id="UP000033483">
    <property type="component" value="Unassembled WGS sequence"/>
</dbReference>
<protein>
    <recommendedName>
        <fullName evidence="6">Glutamate-1-semialdehyde 2,1-aminomutase</fullName>
    </recommendedName>
</protein>
<dbReference type="PANTHER" id="PTHR43713">
    <property type="entry name" value="GLUTAMATE-1-SEMIALDEHYDE 2,1-AMINOMUTASE"/>
    <property type="match status" value="1"/>
</dbReference>
<dbReference type="SUPFAM" id="SSF53383">
    <property type="entry name" value="PLP-dependent transferases"/>
    <property type="match status" value="1"/>
</dbReference>
<organism evidence="4 5">
    <name type="scientific">Thielaviopsis punctulata</name>
    <dbReference type="NCBI Taxonomy" id="72032"/>
    <lineage>
        <taxon>Eukaryota</taxon>
        <taxon>Fungi</taxon>
        <taxon>Dikarya</taxon>
        <taxon>Ascomycota</taxon>
        <taxon>Pezizomycotina</taxon>
        <taxon>Sordariomycetes</taxon>
        <taxon>Hypocreomycetidae</taxon>
        <taxon>Microascales</taxon>
        <taxon>Ceratocystidaceae</taxon>
        <taxon>Thielaviopsis</taxon>
    </lineage>
</organism>
<dbReference type="OrthoDB" id="425114at2759"/>
<evidence type="ECO:0000256" key="2">
    <source>
        <dbReference type="ARBA" id="ARBA00022898"/>
    </source>
</evidence>
<dbReference type="AlphaFoldDB" id="A0A0F4Z937"/>
<comment type="similarity">
    <text evidence="3">Belongs to the class-III pyridoxal-phosphate-dependent aminotransferase family.</text>
</comment>
<name>A0A0F4Z937_9PEZI</name>
<evidence type="ECO:0000256" key="3">
    <source>
        <dbReference type="RuleBase" id="RU003560"/>
    </source>
</evidence>